<dbReference type="Proteomes" id="UP000429958">
    <property type="component" value="Unassembled WGS sequence"/>
</dbReference>
<dbReference type="Pfam" id="PF12698">
    <property type="entry name" value="ABC2_membrane_3"/>
    <property type="match status" value="1"/>
</dbReference>
<evidence type="ECO:0000259" key="7">
    <source>
        <dbReference type="Pfam" id="PF12698"/>
    </source>
</evidence>
<feature type="domain" description="ABC-2 type transporter transmembrane" evidence="7">
    <location>
        <begin position="54"/>
        <end position="281"/>
    </location>
</feature>
<protein>
    <submittedName>
        <fullName evidence="8">ABC transporter permease</fullName>
    </submittedName>
</protein>
<feature type="transmembrane region" description="Helical" evidence="6">
    <location>
        <begin position="60"/>
        <end position="84"/>
    </location>
</feature>
<comment type="subcellular location">
    <subcellularLocation>
        <location evidence="1">Membrane</location>
        <topology evidence="1">Multi-pass membrane protein</topology>
    </subcellularLocation>
</comment>
<evidence type="ECO:0000256" key="2">
    <source>
        <dbReference type="ARBA" id="ARBA00022692"/>
    </source>
</evidence>
<feature type="region of interest" description="Disordered" evidence="5">
    <location>
        <begin position="303"/>
        <end position="327"/>
    </location>
</feature>
<proteinExistence type="predicted"/>
<comment type="caution">
    <text evidence="8">The sequence shown here is derived from an EMBL/GenBank/DDBJ whole genome shotgun (WGS) entry which is preliminary data.</text>
</comment>
<evidence type="ECO:0000256" key="5">
    <source>
        <dbReference type="SAM" id="MobiDB-lite"/>
    </source>
</evidence>
<organism evidence="8 9">
    <name type="scientific">Clostridium porci</name>
    <dbReference type="NCBI Taxonomy" id="2605778"/>
    <lineage>
        <taxon>Bacteria</taxon>
        <taxon>Bacillati</taxon>
        <taxon>Bacillota</taxon>
        <taxon>Clostridia</taxon>
        <taxon>Eubacteriales</taxon>
        <taxon>Clostridiaceae</taxon>
        <taxon>Clostridium</taxon>
    </lineage>
</organism>
<accession>A0A7X2NL86</accession>
<keyword evidence="4 6" id="KW-0472">Membrane</keyword>
<feature type="transmembrane region" description="Helical" evidence="6">
    <location>
        <begin position="144"/>
        <end position="168"/>
    </location>
</feature>
<feature type="transmembrane region" description="Helical" evidence="6">
    <location>
        <begin position="269"/>
        <end position="292"/>
    </location>
</feature>
<dbReference type="PANTHER" id="PTHR43471:SF12">
    <property type="entry name" value="HYPOTHETICAL MEMBRANE PROTEIN, CONSERVED"/>
    <property type="match status" value="1"/>
</dbReference>
<dbReference type="RefSeq" id="WP_154472332.1">
    <property type="nucleotide sequence ID" value="NZ_DBEWUL010000133.1"/>
</dbReference>
<dbReference type="GO" id="GO:0005886">
    <property type="term" value="C:plasma membrane"/>
    <property type="evidence" value="ECO:0007669"/>
    <property type="project" value="UniProtKB-SubCell"/>
</dbReference>
<evidence type="ECO:0000313" key="9">
    <source>
        <dbReference type="Proteomes" id="UP000429958"/>
    </source>
</evidence>
<name>A0A7X2NL86_9CLOT</name>
<sequence>MIRNPVCSRELKVSSRSFRLPLIILLFNGILSLVTLLNMYSVVEQVKKTAVIQYSSFMDMYRFVTTIEFILLLFIVPAVTAASISGERERQTLDLMLTTQMTAVQVVIGKLMSALGTMLLLIVSSFPAVAMVFVYGGITWGDVFSLLLCYLAAAFFAGSLGICCSAVFKRSTMSTVITYGIMIAVVAGTYFMNKFCLALSSTRISNTAAVFGTEAGLKASSGGMFYLLLLNPAATFLAIISRQAEGSKAVAELGGYFGMNVSGFVMDNWVIISIMLQAALACVMIAAAVWCVEPVKGRARQYKNRNKRGESSDTAEAGGDIKALRKN</sequence>
<evidence type="ECO:0000256" key="4">
    <source>
        <dbReference type="ARBA" id="ARBA00023136"/>
    </source>
</evidence>
<keyword evidence="3 6" id="KW-1133">Transmembrane helix</keyword>
<keyword evidence="9" id="KW-1185">Reference proteome</keyword>
<evidence type="ECO:0000256" key="3">
    <source>
        <dbReference type="ARBA" id="ARBA00022989"/>
    </source>
</evidence>
<evidence type="ECO:0000313" key="8">
    <source>
        <dbReference type="EMBL" id="MSS36897.1"/>
    </source>
</evidence>
<dbReference type="GO" id="GO:0140359">
    <property type="term" value="F:ABC-type transporter activity"/>
    <property type="evidence" value="ECO:0007669"/>
    <property type="project" value="InterPro"/>
</dbReference>
<evidence type="ECO:0000256" key="1">
    <source>
        <dbReference type="ARBA" id="ARBA00004141"/>
    </source>
</evidence>
<dbReference type="InterPro" id="IPR013525">
    <property type="entry name" value="ABC2_TM"/>
</dbReference>
<evidence type="ECO:0000256" key="6">
    <source>
        <dbReference type="SAM" id="Phobius"/>
    </source>
</evidence>
<dbReference type="AlphaFoldDB" id="A0A7X2NL86"/>
<dbReference type="EMBL" id="VUMD01000007">
    <property type="protein sequence ID" value="MSS36897.1"/>
    <property type="molecule type" value="Genomic_DNA"/>
</dbReference>
<reference evidence="8 9" key="1">
    <citation type="submission" date="2019-08" db="EMBL/GenBank/DDBJ databases">
        <title>In-depth cultivation of the pig gut microbiome towards novel bacterial diversity and tailored functional studies.</title>
        <authorList>
            <person name="Wylensek D."/>
            <person name="Hitch T.C.A."/>
            <person name="Clavel T."/>
        </authorList>
    </citation>
    <scope>NUCLEOTIDE SEQUENCE [LARGE SCALE GENOMIC DNA]</scope>
    <source>
        <strain evidence="8 9">WCA-389-WT-23D1</strain>
    </source>
</reference>
<gene>
    <name evidence="8" type="ORF">FYJ39_09990</name>
</gene>
<feature type="transmembrane region" description="Helical" evidence="6">
    <location>
        <begin position="20"/>
        <end position="40"/>
    </location>
</feature>
<dbReference type="PANTHER" id="PTHR43471">
    <property type="entry name" value="ABC TRANSPORTER PERMEASE"/>
    <property type="match status" value="1"/>
</dbReference>
<keyword evidence="2 6" id="KW-0812">Transmembrane</keyword>
<feature type="transmembrane region" description="Helical" evidence="6">
    <location>
        <begin position="175"/>
        <end position="192"/>
    </location>
</feature>